<dbReference type="PROSITE" id="PS50097">
    <property type="entry name" value="BTB"/>
    <property type="match status" value="1"/>
</dbReference>
<dbReference type="SUPFAM" id="SSF54695">
    <property type="entry name" value="POZ domain"/>
    <property type="match status" value="1"/>
</dbReference>
<keyword evidence="3" id="KW-1185">Reference proteome</keyword>
<sequence length="327" mass="37996">MTKRKRTSCDPEHPTESRLVEPVKNSDFWFEDGNVVLQAQTTQFRVHRSILARHSNVFKDMNGMPQPAEQELLDGCPVVHLYDDPKDWLNIFGIIYNNDADYKDLSWLAIPLISSMLRLGKKYEFNDLHTAAMDRIKHELPHNMYIFTNQLKARFYTGHEIDTLNLLLEMNIQSLLPVACYLCVRNLTLKELFRGTKRREDGIAQLPPVWIEKLIIAKEKMVNDIKQRVLKWVLGEFTSHEYIQFPASSCTKPAQCSASQLSTCQLVISSPLQLDWMFLPFSDCCPDEYCNECLQVINKVYLTTQGSLWNELPRYFGLPDWEQLKDA</sequence>
<accession>A0A9P5NWE5</accession>
<dbReference type="InterPro" id="IPR000210">
    <property type="entry name" value="BTB/POZ_dom"/>
</dbReference>
<dbReference type="Proteomes" id="UP000724874">
    <property type="component" value="Unassembled WGS sequence"/>
</dbReference>
<dbReference type="OrthoDB" id="3217871at2759"/>
<dbReference type="InterPro" id="IPR011333">
    <property type="entry name" value="SKP1/BTB/POZ_sf"/>
</dbReference>
<gene>
    <name evidence="2" type="ORF">CPB84DRAFT_1675429</name>
</gene>
<dbReference type="Pfam" id="PF00651">
    <property type="entry name" value="BTB"/>
    <property type="match status" value="1"/>
</dbReference>
<reference evidence="2" key="1">
    <citation type="submission" date="2020-11" db="EMBL/GenBank/DDBJ databases">
        <authorList>
            <consortium name="DOE Joint Genome Institute"/>
            <person name="Ahrendt S."/>
            <person name="Riley R."/>
            <person name="Andreopoulos W."/>
            <person name="LaButti K."/>
            <person name="Pangilinan J."/>
            <person name="Ruiz-duenas F.J."/>
            <person name="Barrasa J.M."/>
            <person name="Sanchez-Garcia M."/>
            <person name="Camarero S."/>
            <person name="Miyauchi S."/>
            <person name="Serrano A."/>
            <person name="Linde D."/>
            <person name="Babiker R."/>
            <person name="Drula E."/>
            <person name="Ayuso-Fernandez I."/>
            <person name="Pacheco R."/>
            <person name="Padilla G."/>
            <person name="Ferreira P."/>
            <person name="Barriuso J."/>
            <person name="Kellner H."/>
            <person name="Castanera R."/>
            <person name="Alfaro M."/>
            <person name="Ramirez L."/>
            <person name="Pisabarro A.G."/>
            <person name="Kuo A."/>
            <person name="Tritt A."/>
            <person name="Lipzen A."/>
            <person name="He G."/>
            <person name="Yan M."/>
            <person name="Ng V."/>
            <person name="Cullen D."/>
            <person name="Martin F."/>
            <person name="Rosso M.-N."/>
            <person name="Henrissat B."/>
            <person name="Hibbett D."/>
            <person name="Martinez A.T."/>
            <person name="Grigoriev I.V."/>
        </authorList>
    </citation>
    <scope>NUCLEOTIDE SEQUENCE</scope>
    <source>
        <strain evidence="2">AH 44721</strain>
    </source>
</reference>
<name>A0A9P5NWE5_GYMJU</name>
<evidence type="ECO:0000313" key="2">
    <source>
        <dbReference type="EMBL" id="KAF8906803.1"/>
    </source>
</evidence>
<evidence type="ECO:0000313" key="3">
    <source>
        <dbReference type="Proteomes" id="UP000724874"/>
    </source>
</evidence>
<evidence type="ECO:0000259" key="1">
    <source>
        <dbReference type="PROSITE" id="PS50097"/>
    </source>
</evidence>
<proteinExistence type="predicted"/>
<protein>
    <recommendedName>
        <fullName evidence="1">BTB domain-containing protein</fullName>
    </recommendedName>
</protein>
<dbReference type="Gene3D" id="3.30.710.10">
    <property type="entry name" value="Potassium Channel Kv1.1, Chain A"/>
    <property type="match status" value="1"/>
</dbReference>
<dbReference type="EMBL" id="JADNYJ010000017">
    <property type="protein sequence ID" value="KAF8906803.1"/>
    <property type="molecule type" value="Genomic_DNA"/>
</dbReference>
<dbReference type="AlphaFoldDB" id="A0A9P5NWE5"/>
<organism evidence="2 3">
    <name type="scientific">Gymnopilus junonius</name>
    <name type="common">Spectacular rustgill mushroom</name>
    <name type="synonym">Gymnopilus spectabilis subsp. junonius</name>
    <dbReference type="NCBI Taxonomy" id="109634"/>
    <lineage>
        <taxon>Eukaryota</taxon>
        <taxon>Fungi</taxon>
        <taxon>Dikarya</taxon>
        <taxon>Basidiomycota</taxon>
        <taxon>Agaricomycotina</taxon>
        <taxon>Agaricomycetes</taxon>
        <taxon>Agaricomycetidae</taxon>
        <taxon>Agaricales</taxon>
        <taxon>Agaricineae</taxon>
        <taxon>Hymenogastraceae</taxon>
        <taxon>Gymnopilus</taxon>
    </lineage>
</organism>
<feature type="domain" description="BTB" evidence="1">
    <location>
        <begin position="33"/>
        <end position="104"/>
    </location>
</feature>
<comment type="caution">
    <text evidence="2">The sequence shown here is derived from an EMBL/GenBank/DDBJ whole genome shotgun (WGS) entry which is preliminary data.</text>
</comment>
<dbReference type="SMART" id="SM00225">
    <property type="entry name" value="BTB"/>
    <property type="match status" value="1"/>
</dbReference>